<evidence type="ECO:0000256" key="2">
    <source>
        <dbReference type="PROSITE-ProRule" id="PRU00285"/>
    </source>
</evidence>
<evidence type="ECO:0000256" key="3">
    <source>
        <dbReference type="RuleBase" id="RU003616"/>
    </source>
</evidence>
<dbReference type="Proteomes" id="UP001156921">
    <property type="component" value="Unassembled WGS sequence"/>
</dbReference>
<dbReference type="SUPFAM" id="SSF49764">
    <property type="entry name" value="HSP20-like chaperones"/>
    <property type="match status" value="1"/>
</dbReference>
<keyword evidence="1" id="KW-0346">Stress response</keyword>
<reference evidence="7" key="1">
    <citation type="journal article" date="2019" name="Int. J. Syst. Evol. Microbiol.">
        <title>The Global Catalogue of Microorganisms (GCM) 10K type strain sequencing project: providing services to taxonomists for standard genome sequencing and annotation.</title>
        <authorList>
            <consortium name="The Broad Institute Genomics Platform"/>
            <consortium name="The Broad Institute Genome Sequencing Center for Infectious Disease"/>
            <person name="Wu L."/>
            <person name="Ma J."/>
        </authorList>
    </citation>
    <scope>NUCLEOTIDE SEQUENCE [LARGE SCALE GENOMIC DNA]</scope>
    <source>
        <strain evidence="7">NBRC 110107</strain>
    </source>
</reference>
<proteinExistence type="inferred from homology"/>
<dbReference type="InterPro" id="IPR044587">
    <property type="entry name" value="HSP21-like"/>
</dbReference>
<protein>
    <submittedName>
        <fullName evidence="6">Molecular chaperone Hsp20</fullName>
    </submittedName>
</protein>
<dbReference type="PROSITE" id="PS01031">
    <property type="entry name" value="SHSP"/>
    <property type="match status" value="1"/>
</dbReference>
<dbReference type="InterPro" id="IPR002068">
    <property type="entry name" value="A-crystallin/Hsp20_dom"/>
</dbReference>
<dbReference type="InterPro" id="IPR008978">
    <property type="entry name" value="HSP20-like_chaperone"/>
</dbReference>
<dbReference type="CDD" id="cd06464">
    <property type="entry name" value="ACD_sHsps-like"/>
    <property type="match status" value="1"/>
</dbReference>
<dbReference type="Gene3D" id="2.60.40.790">
    <property type="match status" value="1"/>
</dbReference>
<dbReference type="PANTHER" id="PTHR46733:SF4">
    <property type="entry name" value="HEAT SHOCK PROTEIN 21, CHLOROPLASTIC"/>
    <property type="match status" value="1"/>
</dbReference>
<feature type="region of interest" description="Disordered" evidence="4">
    <location>
        <begin position="1"/>
        <end position="26"/>
    </location>
</feature>
<evidence type="ECO:0000259" key="5">
    <source>
        <dbReference type="PROSITE" id="PS01031"/>
    </source>
</evidence>
<evidence type="ECO:0000313" key="6">
    <source>
        <dbReference type="EMBL" id="GLS00083.1"/>
    </source>
</evidence>
<feature type="domain" description="SHSP" evidence="5">
    <location>
        <begin position="52"/>
        <end position="162"/>
    </location>
</feature>
<evidence type="ECO:0000313" key="7">
    <source>
        <dbReference type="Proteomes" id="UP001156921"/>
    </source>
</evidence>
<evidence type="ECO:0000256" key="4">
    <source>
        <dbReference type="SAM" id="MobiDB-lite"/>
    </source>
</evidence>
<comment type="caution">
    <text evidence="6">The sequence shown here is derived from an EMBL/GenBank/DDBJ whole genome shotgun (WGS) entry which is preliminary data.</text>
</comment>
<gene>
    <name evidence="6" type="primary">hspC</name>
    <name evidence="6" type="ORF">GCM10007859_00860</name>
</gene>
<name>A0ABQ6BDR7_9CAUL</name>
<dbReference type="Pfam" id="PF00011">
    <property type="entry name" value="HSP20"/>
    <property type="match status" value="1"/>
</dbReference>
<sequence>MNVRDLVPWGRNDRDLSPSAGNDPTNPVLTLHREMNRMFDDVFRGFDTPFGAMSRVYGPTLDIDETDTEYRITAELAGLGRDDVEIVFNDGVLSIRGEKQSEKREGRGISERWFGRFERRVSLPDADESGARADFRDGLLTVSLPKTQRAREKVHRIPINDPSATTH</sequence>
<accession>A0ABQ6BDR7</accession>
<keyword evidence="7" id="KW-1185">Reference proteome</keyword>
<dbReference type="PANTHER" id="PTHR46733">
    <property type="entry name" value="26.5 KDA HEAT SHOCK PROTEIN, MITOCHONDRIAL"/>
    <property type="match status" value="1"/>
</dbReference>
<comment type="similarity">
    <text evidence="2 3">Belongs to the small heat shock protein (HSP20) family.</text>
</comment>
<dbReference type="EMBL" id="BSOY01000001">
    <property type="protein sequence ID" value="GLS00083.1"/>
    <property type="molecule type" value="Genomic_DNA"/>
</dbReference>
<organism evidence="6 7">
    <name type="scientific">Brevundimonas denitrificans</name>
    <dbReference type="NCBI Taxonomy" id="1443434"/>
    <lineage>
        <taxon>Bacteria</taxon>
        <taxon>Pseudomonadati</taxon>
        <taxon>Pseudomonadota</taxon>
        <taxon>Alphaproteobacteria</taxon>
        <taxon>Caulobacterales</taxon>
        <taxon>Caulobacteraceae</taxon>
        <taxon>Brevundimonas</taxon>
    </lineage>
</organism>
<evidence type="ECO:0000256" key="1">
    <source>
        <dbReference type="ARBA" id="ARBA00023016"/>
    </source>
</evidence>